<dbReference type="SUPFAM" id="SSF52540">
    <property type="entry name" value="P-loop containing nucleoside triphosphate hydrolases"/>
    <property type="match status" value="1"/>
</dbReference>
<dbReference type="AlphaFoldDB" id="A0A4R3JAA4"/>
<dbReference type="Pfam" id="PF09140">
    <property type="entry name" value="MipZ"/>
    <property type="match status" value="1"/>
</dbReference>
<protein>
    <submittedName>
        <fullName evidence="1">Chromosome partitioning protein</fullName>
    </submittedName>
</protein>
<accession>A0A4R3JAA4</accession>
<dbReference type="InterPro" id="IPR015223">
    <property type="entry name" value="MipZ"/>
</dbReference>
<name>A0A4R3JAA4_9PROT</name>
<gene>
    <name evidence="1" type="ORF">EDD55_10588</name>
</gene>
<evidence type="ECO:0000313" key="2">
    <source>
        <dbReference type="Proteomes" id="UP000295304"/>
    </source>
</evidence>
<dbReference type="PANTHER" id="PTHR13696:SF96">
    <property type="entry name" value="COBQ_COBB_MIND_PARA NUCLEOTIDE BINDING DOMAIN-CONTAINING PROTEIN"/>
    <property type="match status" value="1"/>
</dbReference>
<dbReference type="Gene3D" id="3.40.50.300">
    <property type="entry name" value="P-loop containing nucleotide triphosphate hydrolases"/>
    <property type="match status" value="1"/>
</dbReference>
<dbReference type="RefSeq" id="WP_165886308.1">
    <property type="nucleotide sequence ID" value="NZ_CP119676.1"/>
</dbReference>
<organism evidence="1 2">
    <name type="scientific">Varunaivibrio sulfuroxidans</name>
    <dbReference type="NCBI Taxonomy" id="1773489"/>
    <lineage>
        <taxon>Bacteria</taxon>
        <taxon>Pseudomonadati</taxon>
        <taxon>Pseudomonadota</taxon>
        <taxon>Alphaproteobacteria</taxon>
        <taxon>Rhodospirillales</taxon>
        <taxon>Magnetovibrionaceae</taxon>
        <taxon>Varunaivibrio</taxon>
    </lineage>
</organism>
<comment type="caution">
    <text evidence="1">The sequence shown here is derived from an EMBL/GenBank/DDBJ whole genome shotgun (WGS) entry which is preliminary data.</text>
</comment>
<proteinExistence type="predicted"/>
<dbReference type="InterPro" id="IPR050678">
    <property type="entry name" value="DNA_Partitioning_ATPase"/>
</dbReference>
<dbReference type="CDD" id="cd02042">
    <property type="entry name" value="ParAB_family"/>
    <property type="match status" value="1"/>
</dbReference>
<keyword evidence="2" id="KW-1185">Reference proteome</keyword>
<dbReference type="InterPro" id="IPR027417">
    <property type="entry name" value="P-loop_NTPase"/>
</dbReference>
<dbReference type="EMBL" id="SLZW01000005">
    <property type="protein sequence ID" value="TCS62542.1"/>
    <property type="molecule type" value="Genomic_DNA"/>
</dbReference>
<reference evidence="1 2" key="1">
    <citation type="submission" date="2019-03" db="EMBL/GenBank/DDBJ databases">
        <title>Genomic Encyclopedia of Type Strains, Phase IV (KMG-IV): sequencing the most valuable type-strain genomes for metagenomic binning, comparative biology and taxonomic classification.</title>
        <authorList>
            <person name="Goeker M."/>
        </authorList>
    </citation>
    <scope>NUCLEOTIDE SEQUENCE [LARGE SCALE GENOMIC DNA]</scope>
    <source>
        <strain evidence="1 2">DSM 101688</strain>
    </source>
</reference>
<evidence type="ECO:0000313" key="1">
    <source>
        <dbReference type="EMBL" id="TCS62542.1"/>
    </source>
</evidence>
<dbReference type="Proteomes" id="UP000295304">
    <property type="component" value="Unassembled WGS sequence"/>
</dbReference>
<dbReference type="PANTHER" id="PTHR13696">
    <property type="entry name" value="P-LOOP CONTAINING NUCLEOSIDE TRIPHOSPHATE HYDROLASE"/>
    <property type="match status" value="1"/>
</dbReference>
<sequence length="265" mass="29772">MSAHIIVVGNEKGGSGKTTTAIHVAVYFSMMGYRVHALDLDHRQASFGQFLIHRRRVIAQKAIDLPTPDFRQLRPSADADGYMRAFEEEERAHELMSRISDAYDVIVIDTPGFDGGLSRLAHSYANTLITPLNDSFIDIGVLARIRQEDMSVIGPSHYGAMVLKQTGARGRLRLTEDFEWLVMRNRISTLFTQNKRQVTTALNAAARHFGFKVVAGFSERVIYRDLYMQGLSVMDLPLLNTPRGLSPSERNAIDEVTRLFTEISL</sequence>